<proteinExistence type="predicted"/>
<feature type="domain" description="2EXR" evidence="1">
    <location>
        <begin position="16"/>
        <end position="131"/>
    </location>
</feature>
<protein>
    <recommendedName>
        <fullName evidence="1">2EXR domain-containing protein</fullName>
    </recommendedName>
</protein>
<dbReference type="EMBL" id="MDYP01000038">
    <property type="protein sequence ID" value="OQE02842.1"/>
    <property type="molecule type" value="Genomic_DNA"/>
</dbReference>
<evidence type="ECO:0000313" key="3">
    <source>
        <dbReference type="Proteomes" id="UP000191518"/>
    </source>
</evidence>
<evidence type="ECO:0000259" key="1">
    <source>
        <dbReference type="Pfam" id="PF20150"/>
    </source>
</evidence>
<keyword evidence="3" id="KW-1185">Reference proteome</keyword>
<dbReference type="OrthoDB" id="3546385at2759"/>
<dbReference type="PANTHER" id="PTHR35910">
    <property type="entry name" value="2EXR DOMAIN-CONTAINING PROTEIN"/>
    <property type="match status" value="1"/>
</dbReference>
<dbReference type="Pfam" id="PF20150">
    <property type="entry name" value="2EXR"/>
    <property type="match status" value="1"/>
</dbReference>
<dbReference type="STRING" id="29845.A0A1V6RLX0"/>
<organism evidence="2 3">
    <name type="scientific">Penicillium vulpinum</name>
    <dbReference type="NCBI Taxonomy" id="29845"/>
    <lineage>
        <taxon>Eukaryota</taxon>
        <taxon>Fungi</taxon>
        <taxon>Dikarya</taxon>
        <taxon>Ascomycota</taxon>
        <taxon>Pezizomycotina</taxon>
        <taxon>Eurotiomycetes</taxon>
        <taxon>Eurotiomycetidae</taxon>
        <taxon>Eurotiales</taxon>
        <taxon>Aspergillaceae</taxon>
        <taxon>Penicillium</taxon>
    </lineage>
</organism>
<sequence length="292" mass="33671">MSTLSSAESTASSETFHLFSRLPTELRLQIWRESLPNMDSPALVPYQSGCWRPVPVSESDEESDFHQTHVEVEFRHDLLEHIRVKIPLTAVNHEARGAAFEWALKQGIEARYHEDRQCLIFLRPFDPMRDVIWFGQEVHEVFGKECWGLHQSLADPRQNVSVPINLGQFAVSELAFMDDPSMNFVIDTFHSFCADPIIMYVIVGEHPNFDVLNGDQTKVQPRWELWDIKRAKALVWNPSTARFDWGPGRQILQELAYQRILQVSQVITELIGTPMIGGNDHFEIRPVFSFKL</sequence>
<comment type="caution">
    <text evidence="2">The sequence shown here is derived from an EMBL/GenBank/DDBJ whole genome shotgun (WGS) entry which is preliminary data.</text>
</comment>
<reference evidence="3" key="1">
    <citation type="journal article" date="2017" name="Nat. Microbiol.">
        <title>Global analysis of biosynthetic gene clusters reveals vast potential of secondary metabolite production in Penicillium species.</title>
        <authorList>
            <person name="Nielsen J.C."/>
            <person name="Grijseels S."/>
            <person name="Prigent S."/>
            <person name="Ji B."/>
            <person name="Dainat J."/>
            <person name="Nielsen K.F."/>
            <person name="Frisvad J.C."/>
            <person name="Workman M."/>
            <person name="Nielsen J."/>
        </authorList>
    </citation>
    <scope>NUCLEOTIDE SEQUENCE [LARGE SCALE GENOMIC DNA]</scope>
    <source>
        <strain evidence="3">IBT 29486</strain>
    </source>
</reference>
<dbReference type="Proteomes" id="UP000191518">
    <property type="component" value="Unassembled WGS sequence"/>
</dbReference>
<evidence type="ECO:0000313" key="2">
    <source>
        <dbReference type="EMBL" id="OQE02842.1"/>
    </source>
</evidence>
<gene>
    <name evidence="2" type="ORF">PENVUL_c038G06092</name>
</gene>
<accession>A0A1V6RLX0</accession>
<dbReference type="InterPro" id="IPR045518">
    <property type="entry name" value="2EXR"/>
</dbReference>
<dbReference type="AlphaFoldDB" id="A0A1V6RLX0"/>
<dbReference type="PANTHER" id="PTHR35910:SF1">
    <property type="entry name" value="2EXR DOMAIN-CONTAINING PROTEIN"/>
    <property type="match status" value="1"/>
</dbReference>
<name>A0A1V6RLX0_9EURO</name>